<dbReference type="SUPFAM" id="SSF46946">
    <property type="entry name" value="S13-like H2TH domain"/>
    <property type="match status" value="1"/>
</dbReference>
<dbReference type="Pfam" id="PF00416">
    <property type="entry name" value="Ribosomal_S13"/>
    <property type="match status" value="1"/>
</dbReference>
<dbReference type="Ensembl" id="ENSNNAT00000010101.1">
    <property type="protein sequence ID" value="ENSNNAP00000009636.1"/>
    <property type="gene ID" value="ENSNNAG00000006444.1"/>
</dbReference>
<dbReference type="GO" id="GO:0003723">
    <property type="term" value="F:RNA binding"/>
    <property type="evidence" value="ECO:0007669"/>
    <property type="project" value="InterPro"/>
</dbReference>
<reference evidence="7" key="1">
    <citation type="submission" date="2025-08" db="UniProtKB">
        <authorList>
            <consortium name="Ensembl"/>
        </authorList>
    </citation>
    <scope>IDENTIFICATION</scope>
</reference>
<dbReference type="GeneTree" id="ENSGT00390000012691"/>
<protein>
    <recommendedName>
        <fullName evidence="5">Small ribosomal subunit protein uS13</fullName>
    </recommendedName>
    <alternativeName>
        <fullName evidence="6">40S ribosomal protein S18</fullName>
    </alternativeName>
</protein>
<dbReference type="InterPro" id="IPR010979">
    <property type="entry name" value="Ribosomal_uS13-like_H2TH"/>
</dbReference>
<sequence>MFGLPHWEIPQYETRRQKDHKNGKYSQVLPNGLDNKLCEDLGHLKKISANRGLHHFWGLRVCGQHTKATRCCGRTVGISKIPKKFQPGDWILIKS</sequence>
<dbReference type="GO" id="GO:1990904">
    <property type="term" value="C:ribonucleoprotein complex"/>
    <property type="evidence" value="ECO:0007669"/>
    <property type="project" value="UniProtKB-KW"/>
</dbReference>
<dbReference type="GO" id="GO:0006412">
    <property type="term" value="P:translation"/>
    <property type="evidence" value="ECO:0007669"/>
    <property type="project" value="InterPro"/>
</dbReference>
<keyword evidence="3" id="KW-0687">Ribonucleoprotein</keyword>
<organism evidence="7 8">
    <name type="scientific">Naja naja</name>
    <name type="common">Indian cobra</name>
    <dbReference type="NCBI Taxonomy" id="35670"/>
    <lineage>
        <taxon>Eukaryota</taxon>
        <taxon>Metazoa</taxon>
        <taxon>Chordata</taxon>
        <taxon>Craniata</taxon>
        <taxon>Vertebrata</taxon>
        <taxon>Euteleostomi</taxon>
        <taxon>Lepidosauria</taxon>
        <taxon>Squamata</taxon>
        <taxon>Bifurcata</taxon>
        <taxon>Unidentata</taxon>
        <taxon>Episquamata</taxon>
        <taxon>Toxicofera</taxon>
        <taxon>Serpentes</taxon>
        <taxon>Colubroidea</taxon>
        <taxon>Elapidae</taxon>
        <taxon>Elapinae</taxon>
        <taxon>Naja</taxon>
    </lineage>
</organism>
<dbReference type="OMA" id="HTKATRC"/>
<name>A0A8C6X6C8_NAJNA</name>
<dbReference type="FunFam" id="4.10.910.10:FF:000002">
    <property type="entry name" value="40S ribosomal protein S18"/>
    <property type="match status" value="1"/>
</dbReference>
<evidence type="ECO:0000256" key="5">
    <source>
        <dbReference type="ARBA" id="ARBA00035166"/>
    </source>
</evidence>
<dbReference type="InterPro" id="IPR027437">
    <property type="entry name" value="Rbsml_uS13_C"/>
</dbReference>
<keyword evidence="2" id="KW-0689">Ribosomal protein</keyword>
<dbReference type="InterPro" id="IPR001892">
    <property type="entry name" value="Ribosomal_uS13"/>
</dbReference>
<evidence type="ECO:0000313" key="8">
    <source>
        <dbReference type="Proteomes" id="UP000694559"/>
    </source>
</evidence>
<keyword evidence="8" id="KW-1185">Reference proteome</keyword>
<dbReference type="AlphaFoldDB" id="A0A8C6X6C8"/>
<evidence type="ECO:0000256" key="1">
    <source>
        <dbReference type="ARBA" id="ARBA00008080"/>
    </source>
</evidence>
<proteinExistence type="inferred from homology"/>
<reference evidence="7" key="2">
    <citation type="submission" date="2025-09" db="UniProtKB">
        <authorList>
            <consortium name="Ensembl"/>
        </authorList>
    </citation>
    <scope>IDENTIFICATION</scope>
</reference>
<comment type="similarity">
    <text evidence="1">Belongs to the universal ribosomal protein uS13 family.</text>
</comment>
<evidence type="ECO:0000256" key="3">
    <source>
        <dbReference type="ARBA" id="ARBA00023274"/>
    </source>
</evidence>
<evidence type="ECO:0000256" key="4">
    <source>
        <dbReference type="ARBA" id="ARBA00035021"/>
    </source>
</evidence>
<accession>A0A8C6X6C8</accession>
<dbReference type="Proteomes" id="UP000694559">
    <property type="component" value="Unplaced"/>
</dbReference>
<comment type="subunit">
    <text evidence="4">Component of the small ribosomal subunit.</text>
</comment>
<dbReference type="OrthoDB" id="1702480at2759"/>
<evidence type="ECO:0000313" key="7">
    <source>
        <dbReference type="Ensembl" id="ENSNNAP00000009636.1"/>
    </source>
</evidence>
<dbReference type="GO" id="GO:0005840">
    <property type="term" value="C:ribosome"/>
    <property type="evidence" value="ECO:0007669"/>
    <property type="project" value="UniProtKB-KW"/>
</dbReference>
<dbReference type="GO" id="GO:0003735">
    <property type="term" value="F:structural constituent of ribosome"/>
    <property type="evidence" value="ECO:0007669"/>
    <property type="project" value="InterPro"/>
</dbReference>
<evidence type="ECO:0000256" key="2">
    <source>
        <dbReference type="ARBA" id="ARBA00022980"/>
    </source>
</evidence>
<dbReference type="PROSITE" id="PS50159">
    <property type="entry name" value="RIBOSOMAL_S13_2"/>
    <property type="match status" value="1"/>
</dbReference>
<evidence type="ECO:0000256" key="6">
    <source>
        <dbReference type="ARBA" id="ARBA00035468"/>
    </source>
</evidence>
<dbReference type="Gene3D" id="4.10.910.10">
    <property type="entry name" value="30s ribosomal protein s13, domain 2"/>
    <property type="match status" value="1"/>
</dbReference>